<feature type="region of interest" description="Disordered" evidence="1">
    <location>
        <begin position="1"/>
        <end position="27"/>
    </location>
</feature>
<name>A0A561TUH8_9ACTN</name>
<comment type="caution">
    <text evidence="2">The sequence shown here is derived from an EMBL/GenBank/DDBJ whole genome shotgun (WGS) entry which is preliminary data.</text>
</comment>
<evidence type="ECO:0000256" key="1">
    <source>
        <dbReference type="SAM" id="MobiDB-lite"/>
    </source>
</evidence>
<feature type="compositionally biased region" description="Gly residues" evidence="1">
    <location>
        <begin position="18"/>
        <end position="27"/>
    </location>
</feature>
<gene>
    <name evidence="2" type="ORF">FHX80_13186</name>
</gene>
<feature type="compositionally biased region" description="Basic residues" evidence="1">
    <location>
        <begin position="105"/>
        <end position="120"/>
    </location>
</feature>
<sequence>MPDPFLDKAEPRPEIRHAGGGGIGDRGVVGPGIVPDIGPAVGPGIVPDIGPAVGPGIVPDIGPAVGLRRDGRFGVRSNHGFESGLGVGLSHGFNDGLGGVCHGWRSPRRRRAGAGRRSRGPAKPSGPASLVPV</sequence>
<feature type="compositionally biased region" description="Basic and acidic residues" evidence="1">
    <location>
        <begin position="1"/>
        <end position="17"/>
    </location>
</feature>
<dbReference type="AlphaFoldDB" id="A0A561TUH8"/>
<feature type="region of interest" description="Disordered" evidence="1">
    <location>
        <begin position="100"/>
        <end position="133"/>
    </location>
</feature>
<accession>A0A561TUH8</accession>
<evidence type="ECO:0000313" key="3">
    <source>
        <dbReference type="Proteomes" id="UP000318186"/>
    </source>
</evidence>
<dbReference type="EMBL" id="VIWW01000003">
    <property type="protein sequence ID" value="TWF90770.1"/>
    <property type="molecule type" value="Genomic_DNA"/>
</dbReference>
<organism evidence="2 3">
    <name type="scientific">Streptomyces brevispora</name>
    <dbReference type="NCBI Taxonomy" id="887462"/>
    <lineage>
        <taxon>Bacteria</taxon>
        <taxon>Bacillati</taxon>
        <taxon>Actinomycetota</taxon>
        <taxon>Actinomycetes</taxon>
        <taxon>Kitasatosporales</taxon>
        <taxon>Streptomycetaceae</taxon>
        <taxon>Streptomyces</taxon>
    </lineage>
</organism>
<proteinExistence type="predicted"/>
<evidence type="ECO:0000313" key="2">
    <source>
        <dbReference type="EMBL" id="TWF90770.1"/>
    </source>
</evidence>
<dbReference type="Proteomes" id="UP000318186">
    <property type="component" value="Unassembled WGS sequence"/>
</dbReference>
<protein>
    <submittedName>
        <fullName evidence="2">Uncharacterized protein</fullName>
    </submittedName>
</protein>
<reference evidence="2 3" key="1">
    <citation type="submission" date="2019-06" db="EMBL/GenBank/DDBJ databases">
        <title>Sequencing the genomes of 1000 actinobacteria strains.</title>
        <authorList>
            <person name="Klenk H.-P."/>
        </authorList>
    </citation>
    <scope>NUCLEOTIDE SEQUENCE [LARGE SCALE GENOMIC DNA]</scope>
    <source>
        <strain evidence="2 3">DSM 42059</strain>
    </source>
</reference>